<dbReference type="Pfam" id="PF13670">
    <property type="entry name" value="PepSY_2"/>
    <property type="match status" value="1"/>
</dbReference>
<evidence type="ECO:0000313" key="4">
    <source>
        <dbReference type="EMBL" id="MTJ05230.1"/>
    </source>
</evidence>
<gene>
    <name evidence="4" type="ORF">FH759_11140</name>
</gene>
<feature type="domain" description="PepSY" evidence="3">
    <location>
        <begin position="5"/>
        <end position="82"/>
    </location>
</feature>
<evidence type="ECO:0000256" key="1">
    <source>
        <dbReference type="SAM" id="MobiDB-lite"/>
    </source>
</evidence>
<evidence type="ECO:0000256" key="2">
    <source>
        <dbReference type="SAM" id="SignalP"/>
    </source>
</evidence>
<dbReference type="InterPro" id="IPR025711">
    <property type="entry name" value="PepSY"/>
</dbReference>
<evidence type="ECO:0000259" key="3">
    <source>
        <dbReference type="Pfam" id="PF13670"/>
    </source>
</evidence>
<keyword evidence="2" id="KW-0732">Signal</keyword>
<accession>A0A7C9HBM3</accession>
<name>A0A7C9HBM3_9RHOB</name>
<feature type="chain" id="PRO_5028951643" evidence="2">
    <location>
        <begin position="21"/>
        <end position="125"/>
    </location>
</feature>
<comment type="caution">
    <text evidence="4">The sequence shown here is derived from an EMBL/GenBank/DDBJ whole genome shotgun (WGS) entry which is preliminary data.</text>
</comment>
<proteinExistence type="predicted"/>
<dbReference type="Proteomes" id="UP000483078">
    <property type="component" value="Unassembled WGS sequence"/>
</dbReference>
<protein>
    <submittedName>
        <fullName evidence="4">PepSY domain-containing protein</fullName>
    </submittedName>
</protein>
<reference evidence="4 5" key="1">
    <citation type="submission" date="2019-06" db="EMBL/GenBank/DDBJ databases">
        <title>Enrichment of Autotrophic Halophilic Microorganisms from Red Sea Brine Pool Using Microbial Electrosynthesis System.</title>
        <authorList>
            <person name="Alqahtani M.F."/>
            <person name="Bajracharya S."/>
            <person name="Katuri K.P."/>
            <person name="Ali M."/>
            <person name="Saikaly P.E."/>
        </authorList>
    </citation>
    <scope>NUCLEOTIDE SEQUENCE [LARGE SCALE GENOMIC DNA]</scope>
    <source>
        <strain evidence="4">MES6</strain>
    </source>
</reference>
<organism evidence="4 5">
    <name type="scientific">Sediminimonas qiaohouensis</name>
    <dbReference type="NCBI Taxonomy" id="552061"/>
    <lineage>
        <taxon>Bacteria</taxon>
        <taxon>Pseudomonadati</taxon>
        <taxon>Pseudomonadota</taxon>
        <taxon>Alphaproteobacteria</taxon>
        <taxon>Rhodobacterales</taxon>
        <taxon>Roseobacteraceae</taxon>
        <taxon>Sediminimonas</taxon>
    </lineage>
</organism>
<dbReference type="EMBL" id="VENJ01000017">
    <property type="protein sequence ID" value="MTJ05230.1"/>
    <property type="molecule type" value="Genomic_DNA"/>
</dbReference>
<feature type="signal peptide" evidence="2">
    <location>
        <begin position="1"/>
        <end position="20"/>
    </location>
</feature>
<dbReference type="AlphaFoldDB" id="A0A7C9HBM3"/>
<sequence>MRYSLMMACACLALSGAAWADDDDCNVAMTDWQPRNAIHQMAEQQGWTVQRIKVDDGCYEIKGRDAQGHRIEVKVDPQTLHVREFEREDGDDYDDNRSTQRGDVTTGPVGNTPDNGLFNSGGASN</sequence>
<feature type="region of interest" description="Disordered" evidence="1">
    <location>
        <begin position="81"/>
        <end position="125"/>
    </location>
</feature>
<evidence type="ECO:0000313" key="5">
    <source>
        <dbReference type="Proteomes" id="UP000483078"/>
    </source>
</evidence>
<feature type="compositionally biased region" description="Polar residues" evidence="1">
    <location>
        <begin position="101"/>
        <end position="125"/>
    </location>
</feature>